<dbReference type="SUPFAM" id="SSF53474">
    <property type="entry name" value="alpha/beta-Hydrolases"/>
    <property type="match status" value="1"/>
</dbReference>
<dbReference type="PANTHER" id="PTHR46438:SF11">
    <property type="entry name" value="LIPASE-RELATED"/>
    <property type="match status" value="1"/>
</dbReference>
<dbReference type="InterPro" id="IPR000073">
    <property type="entry name" value="AB_hydrolase_1"/>
</dbReference>
<dbReference type="PRINTS" id="PR00111">
    <property type="entry name" value="ABHYDROLASE"/>
</dbReference>
<feature type="region of interest" description="Disordered" evidence="1">
    <location>
        <begin position="1"/>
        <end position="47"/>
    </location>
</feature>
<protein>
    <submittedName>
        <fullName evidence="3">Alpha/beta fold hydrolase</fullName>
    </submittedName>
</protein>
<evidence type="ECO:0000259" key="2">
    <source>
        <dbReference type="Pfam" id="PF00561"/>
    </source>
</evidence>
<gene>
    <name evidence="3" type="ORF">GWK16_19280</name>
</gene>
<feature type="compositionally biased region" description="Basic and acidic residues" evidence="1">
    <location>
        <begin position="37"/>
        <end position="46"/>
    </location>
</feature>
<proteinExistence type="predicted"/>
<keyword evidence="3" id="KW-0378">Hydrolase</keyword>
<dbReference type="EMBL" id="JABBKX010000007">
    <property type="protein sequence ID" value="NMJ43400.1"/>
    <property type="molecule type" value="Genomic_DNA"/>
</dbReference>
<evidence type="ECO:0000313" key="3">
    <source>
        <dbReference type="EMBL" id="NMJ43400.1"/>
    </source>
</evidence>
<dbReference type="Gene3D" id="3.40.50.1820">
    <property type="entry name" value="alpha/beta hydrolase"/>
    <property type="match status" value="1"/>
</dbReference>
<sequence length="328" mass="34962">MPPRCRPSWRRRGAADVAARAQPRILAPAPGTAADATRPEWSRDGADWPNRAASSFVEAGGLRWHLQVMGRGPVLLLVHGTAASTHSWRDLMPALAERFTVVAPDLPGHGFTGIPAGHGLTLPGMARALGDLVAALDIAPVLVVGHSAGAAILLRMTLDGTLAPRGVIGLNAALLPLGEAHAALFSRLARVLAGLPFVPRLFAWQASRRAVAEKLLADTGSRLDRRGIDLYARLFRYPSHIGSALRMMAQWDLRPLLRDLPRLAAPLLLVVGTGDRAVPPHQATQVRQRLPATRILRLPGLGHLAHEEDAERVAGLILQEAAACGALP</sequence>
<dbReference type="InterPro" id="IPR029058">
    <property type="entry name" value="AB_hydrolase_fold"/>
</dbReference>
<comment type="caution">
    <text evidence="3">The sequence shown here is derived from an EMBL/GenBank/DDBJ whole genome shotgun (WGS) entry which is preliminary data.</text>
</comment>
<dbReference type="NCBIfam" id="TIGR03056">
    <property type="entry name" value="bchO_mg_che_rel"/>
    <property type="match status" value="1"/>
</dbReference>
<dbReference type="GO" id="GO:0016787">
    <property type="term" value="F:hydrolase activity"/>
    <property type="evidence" value="ECO:0007669"/>
    <property type="project" value="UniProtKB-KW"/>
</dbReference>
<name>A0A848EJ24_9PROT</name>
<dbReference type="AlphaFoldDB" id="A0A848EJ24"/>
<keyword evidence="4" id="KW-1185">Reference proteome</keyword>
<dbReference type="Pfam" id="PF00561">
    <property type="entry name" value="Abhydrolase_1"/>
    <property type="match status" value="1"/>
</dbReference>
<evidence type="ECO:0000256" key="1">
    <source>
        <dbReference type="SAM" id="MobiDB-lite"/>
    </source>
</evidence>
<dbReference type="InterPro" id="IPR017497">
    <property type="entry name" value="BchO"/>
</dbReference>
<dbReference type="Proteomes" id="UP000548582">
    <property type="component" value="Unassembled WGS sequence"/>
</dbReference>
<dbReference type="PANTHER" id="PTHR46438">
    <property type="entry name" value="ALPHA/BETA-HYDROLASES SUPERFAMILY PROTEIN"/>
    <property type="match status" value="1"/>
</dbReference>
<feature type="domain" description="AB hydrolase-1" evidence="2">
    <location>
        <begin position="73"/>
        <end position="309"/>
    </location>
</feature>
<feature type="compositionally biased region" description="Low complexity" evidence="1">
    <location>
        <begin position="15"/>
        <end position="24"/>
    </location>
</feature>
<reference evidence="3 4" key="1">
    <citation type="submission" date="2020-03" db="EMBL/GenBank/DDBJ databases">
        <authorList>
            <person name="Sun Q."/>
        </authorList>
    </citation>
    <scope>NUCLEOTIDE SEQUENCE [LARGE SCALE GENOMIC DNA]</scope>
    <source>
        <strain evidence="3 4">JC162</strain>
    </source>
</reference>
<accession>A0A848EJ24</accession>
<organism evidence="3 4">
    <name type="scientific">Neoroseomonas marina</name>
    <dbReference type="NCBI Taxonomy" id="1232220"/>
    <lineage>
        <taxon>Bacteria</taxon>
        <taxon>Pseudomonadati</taxon>
        <taxon>Pseudomonadota</taxon>
        <taxon>Alphaproteobacteria</taxon>
        <taxon>Acetobacterales</taxon>
        <taxon>Acetobacteraceae</taxon>
        <taxon>Neoroseomonas</taxon>
    </lineage>
</organism>
<evidence type="ECO:0000313" key="4">
    <source>
        <dbReference type="Proteomes" id="UP000548582"/>
    </source>
</evidence>